<gene>
    <name evidence="2" type="ORF">UFOVP1603_11</name>
    <name evidence="1" type="ORF">UFOVP833_14</name>
</gene>
<organism evidence="1">
    <name type="scientific">uncultured Caudovirales phage</name>
    <dbReference type="NCBI Taxonomy" id="2100421"/>
    <lineage>
        <taxon>Viruses</taxon>
        <taxon>Duplodnaviria</taxon>
        <taxon>Heunggongvirae</taxon>
        <taxon>Uroviricota</taxon>
        <taxon>Caudoviricetes</taxon>
        <taxon>Peduoviridae</taxon>
        <taxon>Maltschvirus</taxon>
        <taxon>Maltschvirus maltsch</taxon>
    </lineage>
</organism>
<evidence type="ECO:0000313" key="2">
    <source>
        <dbReference type="EMBL" id="CAB4218101.1"/>
    </source>
</evidence>
<evidence type="ECO:0000313" key="1">
    <source>
        <dbReference type="EMBL" id="CAB4164984.1"/>
    </source>
</evidence>
<proteinExistence type="predicted"/>
<dbReference type="EMBL" id="LR797475">
    <property type="protein sequence ID" value="CAB4218101.1"/>
    <property type="molecule type" value="Genomic_DNA"/>
</dbReference>
<accession>A0A6J5PBM6</accession>
<name>A0A6J5PBM6_9CAUD</name>
<reference evidence="1" key="1">
    <citation type="submission" date="2020-04" db="EMBL/GenBank/DDBJ databases">
        <authorList>
            <person name="Chiriac C."/>
            <person name="Salcher M."/>
            <person name="Ghai R."/>
            <person name="Kavagutti S V."/>
        </authorList>
    </citation>
    <scope>NUCLEOTIDE SEQUENCE</scope>
</reference>
<sequence>MSKPKMEPMQCVSEPDGTCRHIVCPRHHRLRNPLAYCPWERANGHARTIPGAEATAENLEGQA</sequence>
<protein>
    <submittedName>
        <fullName evidence="1">Uncharacterized protein</fullName>
    </submittedName>
</protein>
<dbReference type="EMBL" id="LR796770">
    <property type="protein sequence ID" value="CAB4164984.1"/>
    <property type="molecule type" value="Genomic_DNA"/>
</dbReference>